<dbReference type="Pfam" id="PF13563">
    <property type="entry name" value="2_5_RNA_ligase2"/>
    <property type="match status" value="1"/>
</dbReference>
<accession>A0A5C8ZMF5</accession>
<sequence length="182" mass="19513">MTGVFTVVPAAGEVLIGVAIAVPQPWAAELEAWRRSFGDPLGATVPAHVTLVPPTAVRRADLPAVREHLARATAAGGPFRVELDGTDSFRPVTPVVYVRLAAGAHECTALEDRVRSGVLGTQRRFPFHPHVTVAQQLDDAVLDEASAQLSGYDASFEVCEVDLYELGTDGRWRSVQTFRLGG</sequence>
<dbReference type="GO" id="GO:0016874">
    <property type="term" value="F:ligase activity"/>
    <property type="evidence" value="ECO:0007669"/>
    <property type="project" value="UniProtKB-KW"/>
</dbReference>
<organism evidence="1 2">
    <name type="scientific">Quadrisphaera setariae</name>
    <dbReference type="NCBI Taxonomy" id="2593304"/>
    <lineage>
        <taxon>Bacteria</taxon>
        <taxon>Bacillati</taxon>
        <taxon>Actinomycetota</taxon>
        <taxon>Actinomycetes</taxon>
        <taxon>Kineosporiales</taxon>
        <taxon>Kineosporiaceae</taxon>
        <taxon>Quadrisphaera</taxon>
    </lineage>
</organism>
<reference evidence="1 2" key="1">
    <citation type="submission" date="2019-07" db="EMBL/GenBank/DDBJ databases">
        <title>Quadrisphaera sp. strain DD2A genome sequencing and assembly.</title>
        <authorList>
            <person name="Kim I."/>
        </authorList>
    </citation>
    <scope>NUCLEOTIDE SEQUENCE [LARGE SCALE GENOMIC DNA]</scope>
    <source>
        <strain evidence="1 2">DD2A</strain>
    </source>
</reference>
<dbReference type="PANTHER" id="PTHR40037:SF1">
    <property type="entry name" value="PHOSPHOESTERASE SAOUHSC_00951-RELATED"/>
    <property type="match status" value="1"/>
</dbReference>
<dbReference type="Gene3D" id="3.90.1140.10">
    <property type="entry name" value="Cyclic phosphodiesterase"/>
    <property type="match status" value="1"/>
</dbReference>
<dbReference type="InterPro" id="IPR050580">
    <property type="entry name" value="2H_phosphoesterase_YjcG-like"/>
</dbReference>
<dbReference type="SUPFAM" id="SSF55144">
    <property type="entry name" value="LigT-like"/>
    <property type="match status" value="1"/>
</dbReference>
<dbReference type="AlphaFoldDB" id="A0A5C8ZMF5"/>
<dbReference type="InterPro" id="IPR009097">
    <property type="entry name" value="Cyclic_Pdiesterase"/>
</dbReference>
<comment type="caution">
    <text evidence="1">The sequence shown here is derived from an EMBL/GenBank/DDBJ whole genome shotgun (WGS) entry which is preliminary data.</text>
</comment>
<gene>
    <name evidence="1" type="ORF">FMM08_01365</name>
</gene>
<dbReference type="OrthoDB" id="358773at2"/>
<keyword evidence="2" id="KW-1185">Reference proteome</keyword>
<dbReference type="EMBL" id="VKAC01000001">
    <property type="protein sequence ID" value="TXR58238.1"/>
    <property type="molecule type" value="Genomic_DNA"/>
</dbReference>
<name>A0A5C8ZMF5_9ACTN</name>
<dbReference type="Proteomes" id="UP000321234">
    <property type="component" value="Unassembled WGS sequence"/>
</dbReference>
<keyword evidence="1" id="KW-0436">Ligase</keyword>
<evidence type="ECO:0000313" key="1">
    <source>
        <dbReference type="EMBL" id="TXR58238.1"/>
    </source>
</evidence>
<dbReference type="PANTHER" id="PTHR40037">
    <property type="entry name" value="PHOSPHOESTERASE YJCG-RELATED"/>
    <property type="match status" value="1"/>
</dbReference>
<evidence type="ECO:0000313" key="2">
    <source>
        <dbReference type="Proteomes" id="UP000321234"/>
    </source>
</evidence>
<proteinExistence type="predicted"/>
<protein>
    <submittedName>
        <fullName evidence="1">2'-5' RNA ligase family protein</fullName>
    </submittedName>
</protein>